<evidence type="ECO:0000256" key="3">
    <source>
        <dbReference type="ARBA" id="ARBA00022692"/>
    </source>
</evidence>
<dbReference type="PANTHER" id="PTHR30250">
    <property type="entry name" value="PST FAMILY PREDICTED COLANIC ACID TRANSPORTER"/>
    <property type="match status" value="1"/>
</dbReference>
<evidence type="ECO:0000256" key="4">
    <source>
        <dbReference type="ARBA" id="ARBA00022989"/>
    </source>
</evidence>
<dbReference type="CDD" id="cd13128">
    <property type="entry name" value="MATE_Wzx_like"/>
    <property type="match status" value="1"/>
</dbReference>
<organism evidence="7 8">
    <name type="scientific">Syntrophorhabdus aromaticivorans</name>
    <dbReference type="NCBI Taxonomy" id="328301"/>
    <lineage>
        <taxon>Bacteria</taxon>
        <taxon>Pseudomonadati</taxon>
        <taxon>Thermodesulfobacteriota</taxon>
        <taxon>Syntrophorhabdia</taxon>
        <taxon>Syntrophorhabdales</taxon>
        <taxon>Syntrophorhabdaceae</taxon>
        <taxon>Syntrophorhabdus</taxon>
    </lineage>
</organism>
<feature type="transmembrane region" description="Helical" evidence="6">
    <location>
        <begin position="396"/>
        <end position="420"/>
    </location>
</feature>
<feature type="transmembrane region" description="Helical" evidence="6">
    <location>
        <begin position="426"/>
        <end position="444"/>
    </location>
</feature>
<proteinExistence type="predicted"/>
<feature type="transmembrane region" description="Helical" evidence="6">
    <location>
        <begin position="158"/>
        <end position="180"/>
    </location>
</feature>
<feature type="transmembrane region" description="Helical" evidence="6">
    <location>
        <begin position="278"/>
        <end position="309"/>
    </location>
</feature>
<sequence length="473" mass="50622">MGLIGKGLQFLLFAVLTRVFALKEVGIFTTVVTLIWFMSSLTDLGVSHVLVREIARDTSQTGSLVSRGLVITGCAAIVAWVALIGISLAGGYADMPDLLIIVSGLAILGNTLAQTGFSAFRGFQRMEIQAILVSGFQLASALIGLALALTGFNIMAQVINIVTVSIMGALLTLVIVHRYFGSLRVTVDINPCKRLLASSLPVGMLFSYFVLMQWIGLIILGLVRPMAEVAVYGAAGKIFDGTAIIIGSSVLTLLPLMAKAVSESRGKARLLYERSIRLSLAFGLGVAVMFTFLADQVVVTVFGAAYSAAATPLRILGWSLFFATASGPMVVFLASDDEQLKKAMRPLGCLVLGSILLNLMLGSYLGYIGSSLAFLVISCSLFVLSLCVFRSSFGFGLPLVSMLLKPGQAGLVMGMCLWLLHAQHLAVSVPVGAIAFFTILGLSGECKEEPYRSLLSGRRLRFLRTLLIRDNWW</sequence>
<keyword evidence="2" id="KW-1003">Cell membrane</keyword>
<dbReference type="InterPro" id="IPR002797">
    <property type="entry name" value="Polysacc_synth"/>
</dbReference>
<gene>
    <name evidence="7" type="ORF">GXY80_05960</name>
</gene>
<feature type="transmembrane region" description="Helical" evidence="6">
    <location>
        <begin position="229"/>
        <end position="257"/>
    </location>
</feature>
<feature type="transmembrane region" description="Helical" evidence="6">
    <location>
        <begin position="98"/>
        <end position="120"/>
    </location>
</feature>
<dbReference type="PANTHER" id="PTHR30250:SF11">
    <property type="entry name" value="O-ANTIGEN TRANSPORTER-RELATED"/>
    <property type="match status" value="1"/>
</dbReference>
<feature type="transmembrane region" description="Helical" evidence="6">
    <location>
        <begin position="371"/>
        <end position="389"/>
    </location>
</feature>
<evidence type="ECO:0000256" key="1">
    <source>
        <dbReference type="ARBA" id="ARBA00004651"/>
    </source>
</evidence>
<dbReference type="InterPro" id="IPR050833">
    <property type="entry name" value="Poly_Biosynth_Transport"/>
</dbReference>
<protein>
    <submittedName>
        <fullName evidence="7">Flippase</fullName>
    </submittedName>
</protein>
<keyword evidence="3 6" id="KW-0812">Transmembrane</keyword>
<feature type="transmembrane region" description="Helical" evidence="6">
    <location>
        <begin position="132"/>
        <end position="152"/>
    </location>
</feature>
<feature type="transmembrane region" description="Helical" evidence="6">
    <location>
        <begin position="64"/>
        <end position="86"/>
    </location>
</feature>
<reference evidence="7" key="2">
    <citation type="submission" date="2020-01" db="EMBL/GenBank/DDBJ databases">
        <authorList>
            <person name="Campanaro S."/>
        </authorList>
    </citation>
    <scope>NUCLEOTIDE SEQUENCE</scope>
    <source>
        <strain evidence="7">AS06rmzACSIP_7</strain>
    </source>
</reference>
<evidence type="ECO:0000256" key="2">
    <source>
        <dbReference type="ARBA" id="ARBA00022475"/>
    </source>
</evidence>
<evidence type="ECO:0000313" key="7">
    <source>
        <dbReference type="EMBL" id="NLW35014.1"/>
    </source>
</evidence>
<feature type="transmembrane region" description="Helical" evidence="6">
    <location>
        <begin position="200"/>
        <end position="223"/>
    </location>
</feature>
<keyword evidence="5 6" id="KW-0472">Membrane</keyword>
<feature type="transmembrane region" description="Helical" evidence="6">
    <location>
        <begin position="315"/>
        <end position="335"/>
    </location>
</feature>
<keyword evidence="4 6" id="KW-1133">Transmembrane helix</keyword>
<accession>A0A971S0W9</accession>
<feature type="transmembrane region" description="Helical" evidence="6">
    <location>
        <begin position="347"/>
        <end position="365"/>
    </location>
</feature>
<comment type="subcellular location">
    <subcellularLocation>
        <location evidence="1">Cell membrane</location>
        <topology evidence="1">Multi-pass membrane protein</topology>
    </subcellularLocation>
</comment>
<dbReference type="AlphaFoldDB" id="A0A971S0W9"/>
<evidence type="ECO:0000256" key="5">
    <source>
        <dbReference type="ARBA" id="ARBA00023136"/>
    </source>
</evidence>
<dbReference type="EMBL" id="JAAYEE010000099">
    <property type="protein sequence ID" value="NLW35014.1"/>
    <property type="molecule type" value="Genomic_DNA"/>
</dbReference>
<reference evidence="7" key="1">
    <citation type="journal article" date="2020" name="Biotechnol. Biofuels">
        <title>New insights from the biogas microbiome by comprehensive genome-resolved metagenomics of nearly 1600 species originating from multiple anaerobic digesters.</title>
        <authorList>
            <person name="Campanaro S."/>
            <person name="Treu L."/>
            <person name="Rodriguez-R L.M."/>
            <person name="Kovalovszki A."/>
            <person name="Ziels R.M."/>
            <person name="Maus I."/>
            <person name="Zhu X."/>
            <person name="Kougias P.G."/>
            <person name="Basile A."/>
            <person name="Luo G."/>
            <person name="Schluter A."/>
            <person name="Konstantinidis K.T."/>
            <person name="Angelidaki I."/>
        </authorList>
    </citation>
    <scope>NUCLEOTIDE SEQUENCE</scope>
    <source>
        <strain evidence="7">AS06rmzACSIP_7</strain>
    </source>
</reference>
<dbReference type="GO" id="GO:0005886">
    <property type="term" value="C:plasma membrane"/>
    <property type="evidence" value="ECO:0007669"/>
    <property type="project" value="UniProtKB-SubCell"/>
</dbReference>
<dbReference type="Pfam" id="PF01943">
    <property type="entry name" value="Polysacc_synt"/>
    <property type="match status" value="1"/>
</dbReference>
<evidence type="ECO:0000256" key="6">
    <source>
        <dbReference type="SAM" id="Phobius"/>
    </source>
</evidence>
<dbReference type="Proteomes" id="UP000777265">
    <property type="component" value="Unassembled WGS sequence"/>
</dbReference>
<evidence type="ECO:0000313" key="8">
    <source>
        <dbReference type="Proteomes" id="UP000777265"/>
    </source>
</evidence>
<name>A0A971S0W9_9BACT</name>
<comment type="caution">
    <text evidence="7">The sequence shown here is derived from an EMBL/GenBank/DDBJ whole genome shotgun (WGS) entry which is preliminary data.</text>
</comment>